<organism evidence="1 2">
    <name type="scientific">Stecheria intestinalis</name>
    <dbReference type="NCBI Taxonomy" id="2606630"/>
    <lineage>
        <taxon>Bacteria</taxon>
        <taxon>Bacillati</taxon>
        <taxon>Bacillota</taxon>
        <taxon>Erysipelotrichia</taxon>
        <taxon>Erysipelotrichales</taxon>
        <taxon>Erysipelotrichaceae</taxon>
        <taxon>Stecheria</taxon>
    </lineage>
</organism>
<dbReference type="Gene3D" id="3.80.10.10">
    <property type="entry name" value="Ribonuclease Inhibitor"/>
    <property type="match status" value="1"/>
</dbReference>
<evidence type="ECO:0000313" key="1">
    <source>
        <dbReference type="EMBL" id="MSS58038.1"/>
    </source>
</evidence>
<comment type="caution">
    <text evidence="1">The sequence shown here is derived from an EMBL/GenBank/DDBJ whole genome shotgun (WGS) entry which is preliminary data.</text>
</comment>
<proteinExistence type="predicted"/>
<gene>
    <name evidence="1" type="ORF">FYJ51_03880</name>
</gene>
<dbReference type="InterPro" id="IPR032675">
    <property type="entry name" value="LRR_dom_sf"/>
</dbReference>
<evidence type="ECO:0000313" key="2">
    <source>
        <dbReference type="Proteomes" id="UP000461880"/>
    </source>
</evidence>
<accession>A0A7X2TFS4</accession>
<dbReference type="AlphaFoldDB" id="A0A7X2TFS4"/>
<reference evidence="1 2" key="1">
    <citation type="submission" date="2019-08" db="EMBL/GenBank/DDBJ databases">
        <title>In-depth cultivation of the pig gut microbiome towards novel bacterial diversity and tailored functional studies.</title>
        <authorList>
            <person name="Wylensek D."/>
            <person name="Hitch T.C.A."/>
            <person name="Clavel T."/>
        </authorList>
    </citation>
    <scope>NUCLEOTIDE SEQUENCE [LARGE SCALE GENOMIC DNA]</scope>
    <source>
        <strain evidence="1 2">Oil+RF-744-GAM-WT-6</strain>
    </source>
</reference>
<dbReference type="EMBL" id="VUMN01000006">
    <property type="protein sequence ID" value="MSS58038.1"/>
    <property type="molecule type" value="Genomic_DNA"/>
</dbReference>
<dbReference type="InterPro" id="IPR026906">
    <property type="entry name" value="LRR_5"/>
</dbReference>
<sequence>MFEAGRQVFAGCEKLADAEGYFMIDHVCLGRIREEAIARIPEGTESIQSGAFRNQHLLQKLYVPDGVKWIGAHAFAVCTALEYAEIPSSVRTMDDQMFEGDEKLVILVSPGSDQEIFHTPSIHLAALLGYAEQEERYPFLMRKKYQEALETEKETCLFQTIRKSRLPAVNYFLRHELVDQKLSLRLLEEAEQKRELEITASLLCYRRRHPELFEEEDRWSR</sequence>
<dbReference type="Proteomes" id="UP000461880">
    <property type="component" value="Unassembled WGS sequence"/>
</dbReference>
<dbReference type="Pfam" id="PF13306">
    <property type="entry name" value="LRR_5"/>
    <property type="match status" value="1"/>
</dbReference>
<name>A0A7X2TFS4_9FIRM</name>
<keyword evidence="2" id="KW-1185">Reference proteome</keyword>
<protein>
    <submittedName>
        <fullName evidence="1">Leucine-rich repeat protein</fullName>
    </submittedName>
</protein>